<evidence type="ECO:0008006" key="4">
    <source>
        <dbReference type="Google" id="ProtNLM"/>
    </source>
</evidence>
<accession>A0A1I6LWY8</accession>
<dbReference type="EMBL" id="FOZL01000001">
    <property type="protein sequence ID" value="SFS07989.1"/>
    <property type="molecule type" value="Genomic_DNA"/>
</dbReference>
<evidence type="ECO:0000313" key="2">
    <source>
        <dbReference type="EMBL" id="SFS07989.1"/>
    </source>
</evidence>
<keyword evidence="3" id="KW-1185">Reference proteome</keyword>
<dbReference type="STRING" id="474950.SAMN05421771_1416"/>
<dbReference type="OrthoDB" id="106682at2"/>
<dbReference type="Proteomes" id="UP000199024">
    <property type="component" value="Unassembled WGS sequence"/>
</dbReference>
<protein>
    <recommendedName>
        <fullName evidence="4">Peptidase M1 membrane alanine aminopeptidase domain-containing protein</fullName>
    </recommendedName>
</protein>
<evidence type="ECO:0000313" key="3">
    <source>
        <dbReference type="Proteomes" id="UP000199024"/>
    </source>
</evidence>
<name>A0A1I6LWY8_9BACT</name>
<reference evidence="2 3" key="1">
    <citation type="submission" date="2016-10" db="EMBL/GenBank/DDBJ databases">
        <authorList>
            <person name="de Groot N.N."/>
        </authorList>
    </citation>
    <scope>NUCLEOTIDE SEQUENCE [LARGE SCALE GENOMIC DNA]</scope>
    <source>
        <strain evidence="2 3">DSM 21001</strain>
    </source>
</reference>
<dbReference type="RefSeq" id="WP_089837897.1">
    <property type="nucleotide sequence ID" value="NZ_FOZL01000001.1"/>
</dbReference>
<proteinExistence type="predicted"/>
<evidence type="ECO:0000256" key="1">
    <source>
        <dbReference type="SAM" id="MobiDB-lite"/>
    </source>
</evidence>
<organism evidence="2 3">
    <name type="scientific">Granulicella pectinivorans</name>
    <dbReference type="NCBI Taxonomy" id="474950"/>
    <lineage>
        <taxon>Bacteria</taxon>
        <taxon>Pseudomonadati</taxon>
        <taxon>Acidobacteriota</taxon>
        <taxon>Terriglobia</taxon>
        <taxon>Terriglobales</taxon>
        <taxon>Acidobacteriaceae</taxon>
        <taxon>Granulicella</taxon>
    </lineage>
</organism>
<dbReference type="AlphaFoldDB" id="A0A1I6LWY8"/>
<feature type="region of interest" description="Disordered" evidence="1">
    <location>
        <begin position="1"/>
        <end position="26"/>
    </location>
</feature>
<sequence>MNEYPGTTDPRVTQVSPRVQKPAPPENSVILSEGLRAPGANLSRDRVLLAIAACAISIGALAQDAPAAPPQGKVLFSRDTATATPQAEPEKPTLATEILPEVTDAERTAPHITAYDLDLHLAAAKSGLTTRAGLTIRNDGTQPMTRLVLSISSTLRWESISTATAALTFQQHLINTDADHTGGADEAVITLAEPLAPGDSIVLRALYSGTIERSSGRLDRIGAPADQAERTDWDQIGRETALRGFGEVLWYPVAAAPALLGDGAKLFEAIGLARLQARTTTARLRLTVEYIGEAPHSAYFCGRLERLTATSENQDVPVAESPGIATAEFPARTLGFRTMSLFVTEKPETMSDGDLLSAVTENDAAFKASVAAAQTVQPLLAEWYGAEGPLEPLRMIDHPGQPFEDGALVVTPMAAAAPAAMAPAMVEALSHVWINSRQPWIAEGLAQFDYLLWIERTDGRETADRELSRELVPLALVEPAGTGTGQPLTQAHDEVYLRAKSAAIFWMLRSIVGDDVLKDVLKSYRREVKGDDEPKRLQQMLEHKTGNSLSWFFDDWVYADKGLPDLSIVQVTPRQLPATGAKMREQGAVGSWLVAVEVRNEGDAIAEVPVTVRSGTLTATERLRIPGKTSASTRILFEKVPEEVVVGDGEVPEMRVSRHTRRVTIEPTK</sequence>
<dbReference type="Gene3D" id="1.10.390.10">
    <property type="entry name" value="Neutral Protease Domain 2"/>
    <property type="match status" value="1"/>
</dbReference>
<dbReference type="InterPro" id="IPR027268">
    <property type="entry name" value="Peptidase_M4/M1_CTD_sf"/>
</dbReference>
<dbReference type="SUPFAM" id="SSF55486">
    <property type="entry name" value="Metalloproteases ('zincins'), catalytic domain"/>
    <property type="match status" value="1"/>
</dbReference>
<gene>
    <name evidence="2" type="ORF">SAMN05421771_1416</name>
</gene>